<evidence type="ECO:0000256" key="1">
    <source>
        <dbReference type="SAM" id="MobiDB-lite"/>
    </source>
</evidence>
<gene>
    <name evidence="2" type="ORF">HII31_07436</name>
</gene>
<protein>
    <submittedName>
        <fullName evidence="2">Uncharacterized protein</fullName>
    </submittedName>
</protein>
<evidence type="ECO:0000313" key="3">
    <source>
        <dbReference type="Proteomes" id="UP000660729"/>
    </source>
</evidence>
<dbReference type="AlphaFoldDB" id="A0A8H6VGF3"/>
<feature type="compositionally biased region" description="Polar residues" evidence="1">
    <location>
        <begin position="1"/>
        <end position="41"/>
    </location>
</feature>
<evidence type="ECO:0000313" key="2">
    <source>
        <dbReference type="EMBL" id="KAF7191413.1"/>
    </source>
</evidence>
<accession>A0A8H6VGF3</accession>
<dbReference type="EMBL" id="JABCIY010000158">
    <property type="protein sequence ID" value="KAF7191413.1"/>
    <property type="molecule type" value="Genomic_DNA"/>
</dbReference>
<keyword evidence="3" id="KW-1185">Reference proteome</keyword>
<name>A0A8H6VGF3_9PEZI</name>
<proteinExistence type="predicted"/>
<comment type="caution">
    <text evidence="2">The sequence shown here is derived from an EMBL/GenBank/DDBJ whole genome shotgun (WGS) entry which is preliminary data.</text>
</comment>
<feature type="region of interest" description="Disordered" evidence="1">
    <location>
        <begin position="1"/>
        <end position="50"/>
    </location>
</feature>
<reference evidence="2" key="1">
    <citation type="submission" date="2020-04" db="EMBL/GenBank/DDBJ databases">
        <title>Draft genome resource of the tomato pathogen Pseudocercospora fuligena.</title>
        <authorList>
            <person name="Zaccaron A."/>
        </authorList>
    </citation>
    <scope>NUCLEOTIDE SEQUENCE</scope>
    <source>
        <strain evidence="2">PF001</strain>
    </source>
</reference>
<organism evidence="2 3">
    <name type="scientific">Pseudocercospora fuligena</name>
    <dbReference type="NCBI Taxonomy" id="685502"/>
    <lineage>
        <taxon>Eukaryota</taxon>
        <taxon>Fungi</taxon>
        <taxon>Dikarya</taxon>
        <taxon>Ascomycota</taxon>
        <taxon>Pezizomycotina</taxon>
        <taxon>Dothideomycetes</taxon>
        <taxon>Dothideomycetidae</taxon>
        <taxon>Mycosphaerellales</taxon>
        <taxon>Mycosphaerellaceae</taxon>
        <taxon>Pseudocercospora</taxon>
    </lineage>
</organism>
<sequence>MSSQAMTSGTGTSNWLSRHQHGSLTMLQPAHYSQTMPQPISSPKAKLLLR</sequence>
<dbReference type="Proteomes" id="UP000660729">
    <property type="component" value="Unassembled WGS sequence"/>
</dbReference>